<reference evidence="1" key="1">
    <citation type="submission" date="2020-11" db="EMBL/GenBank/DDBJ databases">
        <authorList>
            <person name="Tran Van P."/>
        </authorList>
    </citation>
    <scope>NUCLEOTIDE SEQUENCE</scope>
</reference>
<organism evidence="1">
    <name type="scientific">Notodromas monacha</name>
    <dbReference type="NCBI Taxonomy" id="399045"/>
    <lineage>
        <taxon>Eukaryota</taxon>
        <taxon>Metazoa</taxon>
        <taxon>Ecdysozoa</taxon>
        <taxon>Arthropoda</taxon>
        <taxon>Crustacea</taxon>
        <taxon>Oligostraca</taxon>
        <taxon>Ostracoda</taxon>
        <taxon>Podocopa</taxon>
        <taxon>Podocopida</taxon>
        <taxon>Cypridocopina</taxon>
        <taxon>Cypridoidea</taxon>
        <taxon>Cyprididae</taxon>
        <taxon>Notodromas</taxon>
    </lineage>
</organism>
<dbReference type="EMBL" id="CAJPEX010004573">
    <property type="protein sequence ID" value="CAG0923097.1"/>
    <property type="molecule type" value="Genomic_DNA"/>
</dbReference>
<sequence>LLIEWQQFITAGIAHGAATGDAGQAASNITRNAGDATLQGTLHTNTENMKVLAVFAFLCVAMLASATKPVPTTQETVEMLDTWTDCLTCVGLECAFTCGFSCASGDIVGCIACVTDSCSGCWDRCDELKTMHNKFY</sequence>
<name>A0A7R9BWJ5_9CRUS</name>
<gene>
    <name evidence="1" type="ORF">NMOB1V02_LOCUS10563</name>
</gene>
<evidence type="ECO:0000313" key="1">
    <source>
        <dbReference type="EMBL" id="CAD7282945.1"/>
    </source>
</evidence>
<keyword evidence="2" id="KW-1185">Reference proteome</keyword>
<evidence type="ECO:0000313" key="2">
    <source>
        <dbReference type="Proteomes" id="UP000678499"/>
    </source>
</evidence>
<dbReference type="Proteomes" id="UP000678499">
    <property type="component" value="Unassembled WGS sequence"/>
</dbReference>
<proteinExistence type="predicted"/>
<feature type="non-terminal residue" evidence="1">
    <location>
        <position position="1"/>
    </location>
</feature>
<accession>A0A7R9BWJ5</accession>
<dbReference type="AlphaFoldDB" id="A0A7R9BWJ5"/>
<protein>
    <submittedName>
        <fullName evidence="1">Uncharacterized protein</fullName>
    </submittedName>
</protein>
<dbReference type="EMBL" id="OA886610">
    <property type="protein sequence ID" value="CAD7282945.1"/>
    <property type="molecule type" value="Genomic_DNA"/>
</dbReference>